<gene>
    <name evidence="2" type="ORF">N803_11870</name>
</gene>
<evidence type="ECO:0000313" key="2">
    <source>
        <dbReference type="EMBL" id="KGN37748.1"/>
    </source>
</evidence>
<dbReference type="RefSeq" id="WP_035904152.1">
    <property type="nucleotide sequence ID" value="NZ_AVPK01000004.1"/>
</dbReference>
<keyword evidence="1" id="KW-0472">Membrane</keyword>
<comment type="caution">
    <text evidence="2">The sequence shown here is derived from an EMBL/GenBank/DDBJ whole genome shotgun (WGS) entry which is preliminary data.</text>
</comment>
<reference evidence="2 3" key="1">
    <citation type="submission" date="2013-08" db="EMBL/GenBank/DDBJ databases">
        <title>The genome sequence of Knoellia subterranea.</title>
        <authorList>
            <person name="Zhu W."/>
            <person name="Wang G."/>
        </authorList>
    </citation>
    <scope>NUCLEOTIDE SEQUENCE [LARGE SCALE GENOMIC DNA]</scope>
    <source>
        <strain evidence="2 3">KCTC 19937</strain>
    </source>
</reference>
<evidence type="ECO:0000313" key="3">
    <source>
        <dbReference type="Proteomes" id="UP000030011"/>
    </source>
</evidence>
<evidence type="ECO:0008006" key="4">
    <source>
        <dbReference type="Google" id="ProtNLM"/>
    </source>
</evidence>
<dbReference type="STRING" id="1385521.N803_11870"/>
<dbReference type="eggNOG" id="ENOG5033M9I">
    <property type="taxonomic scope" value="Bacteria"/>
</dbReference>
<dbReference type="EMBL" id="AVPK01000004">
    <property type="protein sequence ID" value="KGN37748.1"/>
    <property type="molecule type" value="Genomic_DNA"/>
</dbReference>
<protein>
    <recommendedName>
        <fullName evidence="4">DUF4386 family protein</fullName>
    </recommendedName>
</protein>
<sequence length="244" mass="25520">MSTTLSTQPTTPAVSRPPRDLRRTTRILAAVAIVLGPVLVTVLRAILPYWTNEDPATSIEKIAASPGAISAVNWISVISYPFLLAGALAVGYAARRRTPLLALVSSLVLFGGLGLASMVGGSDLVAEVMTRGGYDNAVTADVTLRYMEHPAGLFGLLGFVLGHIVGMILVGITAVRARLVPVWVGAAIIVAQPVHVIASVIVPNRALDVVAGWGLTAVGFAFIALAVLRMDDDEWDAPPAVSPR</sequence>
<feature type="transmembrane region" description="Helical" evidence="1">
    <location>
        <begin position="209"/>
        <end position="228"/>
    </location>
</feature>
<keyword evidence="1" id="KW-0812">Transmembrane</keyword>
<feature type="transmembrane region" description="Helical" evidence="1">
    <location>
        <begin position="71"/>
        <end position="93"/>
    </location>
</feature>
<feature type="transmembrane region" description="Helical" evidence="1">
    <location>
        <begin position="182"/>
        <end position="203"/>
    </location>
</feature>
<proteinExistence type="predicted"/>
<dbReference type="Proteomes" id="UP000030011">
    <property type="component" value="Unassembled WGS sequence"/>
</dbReference>
<keyword evidence="3" id="KW-1185">Reference proteome</keyword>
<dbReference type="AlphaFoldDB" id="A0A0A0JKV4"/>
<evidence type="ECO:0000256" key="1">
    <source>
        <dbReference type="SAM" id="Phobius"/>
    </source>
</evidence>
<feature type="transmembrane region" description="Helical" evidence="1">
    <location>
        <begin position="100"/>
        <end position="119"/>
    </location>
</feature>
<dbReference type="OrthoDB" id="5148077at2"/>
<keyword evidence="1" id="KW-1133">Transmembrane helix</keyword>
<accession>A0A0A0JKV4</accession>
<name>A0A0A0JKV4_9MICO</name>
<feature type="transmembrane region" description="Helical" evidence="1">
    <location>
        <begin position="153"/>
        <end position="175"/>
    </location>
</feature>
<organism evidence="2 3">
    <name type="scientific">Knoellia subterranea KCTC 19937</name>
    <dbReference type="NCBI Taxonomy" id="1385521"/>
    <lineage>
        <taxon>Bacteria</taxon>
        <taxon>Bacillati</taxon>
        <taxon>Actinomycetota</taxon>
        <taxon>Actinomycetes</taxon>
        <taxon>Micrococcales</taxon>
        <taxon>Intrasporangiaceae</taxon>
        <taxon>Knoellia</taxon>
    </lineage>
</organism>
<feature type="transmembrane region" description="Helical" evidence="1">
    <location>
        <begin position="27"/>
        <end position="51"/>
    </location>
</feature>